<evidence type="ECO:0000313" key="5">
    <source>
        <dbReference type="EMBL" id="POH33470.1"/>
    </source>
</evidence>
<evidence type="ECO:0000313" key="6">
    <source>
        <dbReference type="Proteomes" id="UP000237511"/>
    </source>
</evidence>
<dbReference type="Pfam" id="PF09394">
    <property type="entry name" value="Inhibitor_I42"/>
    <property type="match status" value="1"/>
</dbReference>
<dbReference type="GO" id="GO:0004869">
    <property type="term" value="F:cysteine-type endopeptidase inhibitor activity"/>
    <property type="evidence" value="ECO:0007669"/>
    <property type="project" value="UniProtKB-KW"/>
</dbReference>
<name>A0A2S3YQL6_9HYPH</name>
<dbReference type="EMBL" id="LODU01000019">
    <property type="protein sequence ID" value="POH33470.1"/>
    <property type="molecule type" value="Genomic_DNA"/>
</dbReference>
<keyword evidence="1" id="KW-0646">Protease inhibitor</keyword>
<reference evidence="5 6" key="1">
    <citation type="journal article" date="2014" name="Syst. Appl. Microbiol.">
        <title>Microsymbionts of Phaseolus vulgaris in acid and alkaline soils of Mexico.</title>
        <authorList>
            <person name="Verastegui-Valdes M.M."/>
            <person name="Zhang Y.J."/>
            <person name="Rivera-Orduna F.N."/>
            <person name="Cheng H.P."/>
            <person name="Sui X.H."/>
            <person name="Wang E.T."/>
        </authorList>
    </citation>
    <scope>NUCLEOTIDE SEQUENCE [LARGE SCALE GENOMIC DNA]</scope>
    <source>
        <strain evidence="5 6">FG01</strain>
    </source>
</reference>
<proteinExistence type="predicted"/>
<dbReference type="RefSeq" id="WP_097527880.1">
    <property type="nucleotide sequence ID" value="NZ_LODU01000019.1"/>
</dbReference>
<dbReference type="InterPro" id="IPR052345">
    <property type="entry name" value="Rad_response_metalloprotease"/>
</dbReference>
<dbReference type="InterPro" id="IPR036331">
    <property type="entry name" value="Chagasin-like_sf"/>
</dbReference>
<gene>
    <name evidence="5" type="ORF">ATY31_10590</name>
</gene>
<keyword evidence="2" id="KW-0789">Thiol protease inhibitor</keyword>
<dbReference type="Gene3D" id="1.10.10.2910">
    <property type="match status" value="1"/>
</dbReference>
<sequence length="339" mass="38392">MNDYAGVVRTAVLEANRLHRDLALQAKVIRGSGRIDIYDAISRLDVPLFFTKLDGLLGAYYRHPSPGILVTTERPLNQQRFTAAHELGHHWLGHAPSIDDTESALRRMPFQQGQGDSIQEIGAETFAASFLLPRWLLDWHCERQDWTDDTFSDPIMIYQLALRVGVSYAATVWTLQRYGVFDRNFALAAAKLEVKELKKRLLRGYKPTNYRGDVWLVTERDNSLPVHGGPLDLLVVKLREQSGGGYLWRVQTIEDRGLAIVADDRETAHDAAVGSPTLRVLTASARGRHQGVLALAQARPWQPAEALNRLYIHYDFQGAHLQGWYKDQRDRYRDNLAAA</sequence>
<evidence type="ECO:0000259" key="4">
    <source>
        <dbReference type="Pfam" id="PF09394"/>
    </source>
</evidence>
<evidence type="ECO:0008006" key="7">
    <source>
        <dbReference type="Google" id="ProtNLM"/>
    </source>
</evidence>
<dbReference type="AlphaFoldDB" id="A0A2S3YQL6"/>
<dbReference type="InterPro" id="IPR010359">
    <property type="entry name" value="IrrE_HExxH"/>
</dbReference>
<evidence type="ECO:0000256" key="2">
    <source>
        <dbReference type="ARBA" id="ARBA00022704"/>
    </source>
</evidence>
<evidence type="ECO:0000256" key="1">
    <source>
        <dbReference type="ARBA" id="ARBA00022690"/>
    </source>
</evidence>
<dbReference type="Pfam" id="PF06114">
    <property type="entry name" value="Peptidase_M78"/>
    <property type="match status" value="1"/>
</dbReference>
<dbReference type="Proteomes" id="UP000237511">
    <property type="component" value="Unassembled WGS sequence"/>
</dbReference>
<dbReference type="PANTHER" id="PTHR43236">
    <property type="entry name" value="ANTITOXIN HIGA1"/>
    <property type="match status" value="1"/>
</dbReference>
<feature type="domain" description="Proteinase inhibitor I42 chagasin" evidence="4">
    <location>
        <begin position="233"/>
        <end position="308"/>
    </location>
</feature>
<dbReference type="PANTHER" id="PTHR43236:SF1">
    <property type="entry name" value="BLL7220 PROTEIN"/>
    <property type="match status" value="1"/>
</dbReference>
<accession>A0A2S3YQL6</accession>
<organism evidence="5 6">
    <name type="scientific">Sinorhizobium americanum</name>
    <dbReference type="NCBI Taxonomy" id="194963"/>
    <lineage>
        <taxon>Bacteria</taxon>
        <taxon>Pseudomonadati</taxon>
        <taxon>Pseudomonadota</taxon>
        <taxon>Alphaproteobacteria</taxon>
        <taxon>Hyphomicrobiales</taxon>
        <taxon>Rhizobiaceae</taxon>
        <taxon>Sinorhizobium/Ensifer group</taxon>
        <taxon>Sinorhizobium</taxon>
    </lineage>
</organism>
<protein>
    <recommendedName>
        <fullName evidence="7">IrrE N-terminal-like domain-containing protein</fullName>
    </recommendedName>
</protein>
<comment type="caution">
    <text evidence="5">The sequence shown here is derived from an EMBL/GenBank/DDBJ whole genome shotgun (WGS) entry which is preliminary data.</text>
</comment>
<dbReference type="Gene3D" id="2.60.40.2020">
    <property type="match status" value="1"/>
</dbReference>
<dbReference type="SUPFAM" id="SSF141066">
    <property type="entry name" value="ICP-like"/>
    <property type="match status" value="1"/>
</dbReference>
<dbReference type="InterPro" id="IPR018990">
    <property type="entry name" value="Prot_inh_I42_chagasin"/>
</dbReference>
<feature type="domain" description="IrrE N-terminal-like" evidence="3">
    <location>
        <begin position="43"/>
        <end position="171"/>
    </location>
</feature>
<evidence type="ECO:0000259" key="3">
    <source>
        <dbReference type="Pfam" id="PF06114"/>
    </source>
</evidence>